<dbReference type="InterPro" id="IPR016130">
    <property type="entry name" value="Tyr_Pase_AS"/>
</dbReference>
<keyword evidence="7" id="KW-0506">mRNA capping</keyword>
<dbReference type="InterPro" id="IPR029021">
    <property type="entry name" value="Prot-tyrosine_phosphatase-like"/>
</dbReference>
<evidence type="ECO:0000256" key="11">
    <source>
        <dbReference type="PIRSR" id="PIRSR036958-1"/>
    </source>
</evidence>
<dbReference type="GO" id="GO:0140818">
    <property type="term" value="F:mRNA 5'-triphosphate monophosphatase activity"/>
    <property type="evidence" value="ECO:0007669"/>
    <property type="project" value="InterPro"/>
</dbReference>
<dbReference type="GO" id="GO:0006370">
    <property type="term" value="P:7-methylguanosine mRNA capping"/>
    <property type="evidence" value="ECO:0007669"/>
    <property type="project" value="UniProtKB-KW"/>
</dbReference>
<evidence type="ECO:0000256" key="1">
    <source>
        <dbReference type="ARBA" id="ARBA00004123"/>
    </source>
</evidence>
<dbReference type="eggNOG" id="KOG2386">
    <property type="taxonomic scope" value="Eukaryota"/>
</dbReference>
<evidence type="ECO:0000256" key="6">
    <source>
        <dbReference type="ARBA" id="ARBA00022741"/>
    </source>
</evidence>
<dbReference type="InterPro" id="IPR017074">
    <property type="entry name" value="mRNA_cap_enz_bifunc"/>
</dbReference>
<dbReference type="RefSeq" id="XP_011397000.1">
    <property type="nucleotide sequence ID" value="XM_011398698.1"/>
</dbReference>
<evidence type="ECO:0000256" key="2">
    <source>
        <dbReference type="ARBA" id="ARBA00012475"/>
    </source>
</evidence>
<dbReference type="SUPFAM" id="SSF50249">
    <property type="entry name" value="Nucleic acid-binding proteins"/>
    <property type="match status" value="1"/>
</dbReference>
<dbReference type="EC" id="2.7.7.50" evidence="2"/>
<evidence type="ECO:0000256" key="3">
    <source>
        <dbReference type="ARBA" id="ARBA00022664"/>
    </source>
</evidence>
<dbReference type="GO" id="GO:0005524">
    <property type="term" value="F:ATP binding"/>
    <property type="evidence" value="ECO:0007669"/>
    <property type="project" value="InterPro"/>
</dbReference>
<dbReference type="Pfam" id="PF01331">
    <property type="entry name" value="mRNA_cap_enzyme"/>
    <property type="match status" value="1"/>
</dbReference>
<dbReference type="CDD" id="cd14502">
    <property type="entry name" value="RNA_5'-triphosphatase"/>
    <property type="match status" value="1"/>
</dbReference>
<evidence type="ECO:0000313" key="16">
    <source>
        <dbReference type="EMBL" id="KFM24114.1"/>
    </source>
</evidence>
<feature type="binding site" evidence="13">
    <location>
        <begin position="584"/>
        <end position="589"/>
    </location>
    <ligand>
        <name>GTP</name>
        <dbReference type="ChEBI" id="CHEBI:37565"/>
    </ligand>
</feature>
<dbReference type="AlphaFoldDB" id="A0A087SEG0"/>
<reference evidence="16 17" key="1">
    <citation type="journal article" date="2014" name="BMC Genomics">
        <title>Oil accumulation mechanisms of the oleaginous microalga Chlorella protothecoides revealed through its genome, transcriptomes, and proteomes.</title>
        <authorList>
            <person name="Gao C."/>
            <person name="Wang Y."/>
            <person name="Shen Y."/>
            <person name="Yan D."/>
            <person name="He X."/>
            <person name="Dai J."/>
            <person name="Wu Q."/>
        </authorList>
    </citation>
    <scope>NUCLEOTIDE SEQUENCE [LARGE SCALE GENOMIC DNA]</scope>
    <source>
        <strain evidence="16 17">0710</strain>
    </source>
</reference>
<dbReference type="Proteomes" id="UP000028924">
    <property type="component" value="Unassembled WGS sequence"/>
</dbReference>
<dbReference type="OrthoDB" id="200924at2759"/>
<protein>
    <recommendedName>
        <fullName evidence="2">mRNA guanylyltransferase</fullName>
        <ecNumber evidence="2">2.7.7.50</ecNumber>
    </recommendedName>
</protein>
<evidence type="ECO:0000256" key="9">
    <source>
        <dbReference type="ARBA" id="ARBA00023242"/>
    </source>
</evidence>
<dbReference type="Pfam" id="PF03919">
    <property type="entry name" value="mRNA_cap_C"/>
    <property type="match status" value="1"/>
</dbReference>
<keyword evidence="17" id="KW-1185">Reference proteome</keyword>
<feature type="binding site" evidence="13">
    <location>
        <position position="329"/>
    </location>
    <ligand>
        <name>GTP</name>
        <dbReference type="ChEBI" id="CHEBI:37565"/>
    </ligand>
</feature>
<dbReference type="Gene3D" id="2.40.50.140">
    <property type="entry name" value="Nucleic acid-binding proteins"/>
    <property type="match status" value="1"/>
</dbReference>
<dbReference type="PANTHER" id="PTHR10367:SF17">
    <property type="entry name" value="MRNA-CAPPING ENZYME"/>
    <property type="match status" value="1"/>
</dbReference>
<feature type="binding site" evidence="13">
    <location>
        <begin position="506"/>
        <end position="508"/>
    </location>
    <ligand>
        <name>GTP</name>
        <dbReference type="ChEBI" id="CHEBI:37565"/>
    </ligand>
</feature>
<evidence type="ECO:0000313" key="17">
    <source>
        <dbReference type="Proteomes" id="UP000028924"/>
    </source>
</evidence>
<keyword evidence="4" id="KW-0808">Transferase</keyword>
<proteinExistence type="predicted"/>
<keyword evidence="8 13" id="KW-0342">GTP-binding</keyword>
<keyword evidence="3" id="KW-0507">mRNA processing</keyword>
<evidence type="ECO:0000256" key="10">
    <source>
        <dbReference type="ARBA" id="ARBA00044624"/>
    </source>
</evidence>
<keyword evidence="5" id="KW-0548">Nucleotidyltransferase</keyword>
<evidence type="ECO:0000256" key="7">
    <source>
        <dbReference type="ARBA" id="ARBA00023042"/>
    </source>
</evidence>
<dbReference type="Gene3D" id="3.30.470.30">
    <property type="entry name" value="DNA ligase/mRNA capping enzyme"/>
    <property type="match status" value="1"/>
</dbReference>
<feature type="domain" description="Tyrosine specific protein phosphatases" evidence="15">
    <location>
        <begin position="144"/>
        <end position="172"/>
    </location>
</feature>
<evidence type="ECO:0000256" key="4">
    <source>
        <dbReference type="ARBA" id="ARBA00022679"/>
    </source>
</evidence>
<dbReference type="KEGG" id="apro:F751_1379"/>
<dbReference type="PROSITE" id="PS50056">
    <property type="entry name" value="TYR_PHOSPHATASE_2"/>
    <property type="match status" value="1"/>
</dbReference>
<dbReference type="PROSITE" id="PS00383">
    <property type="entry name" value="TYR_PHOSPHATASE_1"/>
    <property type="match status" value="1"/>
</dbReference>
<dbReference type="GO" id="GO:0005634">
    <property type="term" value="C:nucleus"/>
    <property type="evidence" value="ECO:0007669"/>
    <property type="project" value="UniProtKB-SubCell"/>
</dbReference>
<comment type="catalytic activity">
    <reaction evidence="10">
        <text>a 5'-end diphospho-ribonucleoside in mRNA + GTP + H(+) = a 5'-end (5'-triphosphoguanosine)-ribonucleoside in mRNA + diphosphate</text>
        <dbReference type="Rhea" id="RHEA:67012"/>
        <dbReference type="Rhea" id="RHEA-COMP:17165"/>
        <dbReference type="Rhea" id="RHEA-COMP:17166"/>
        <dbReference type="ChEBI" id="CHEBI:15378"/>
        <dbReference type="ChEBI" id="CHEBI:33019"/>
        <dbReference type="ChEBI" id="CHEBI:37565"/>
        <dbReference type="ChEBI" id="CHEBI:167616"/>
        <dbReference type="ChEBI" id="CHEBI:167617"/>
        <dbReference type="EC" id="2.7.7.50"/>
    </reaction>
    <physiologicalReaction direction="left-to-right" evidence="10">
        <dbReference type="Rhea" id="RHEA:67013"/>
    </physiologicalReaction>
</comment>
<dbReference type="STRING" id="3075.A0A087SEG0"/>
<dbReference type="PIRSF" id="PIRSF036958">
    <property type="entry name" value="mRNA_capping_HCE"/>
    <property type="match status" value="1"/>
</dbReference>
<dbReference type="GO" id="GO:0004484">
    <property type="term" value="F:mRNA guanylyltransferase activity"/>
    <property type="evidence" value="ECO:0007669"/>
    <property type="project" value="UniProtKB-EC"/>
</dbReference>
<comment type="subcellular location">
    <subcellularLocation>
        <location evidence="1">Nucleus</location>
    </subcellularLocation>
</comment>
<dbReference type="CDD" id="cd07895">
    <property type="entry name" value="Adenylation_mRNA_capping"/>
    <property type="match status" value="1"/>
</dbReference>
<dbReference type="EMBL" id="KL662105">
    <property type="protein sequence ID" value="KFM24114.1"/>
    <property type="molecule type" value="Genomic_DNA"/>
</dbReference>
<evidence type="ECO:0000259" key="15">
    <source>
        <dbReference type="PROSITE" id="PS50056"/>
    </source>
</evidence>
<accession>A0A087SEG0</accession>
<dbReference type="Pfam" id="PF00782">
    <property type="entry name" value="DSPc"/>
    <property type="match status" value="1"/>
</dbReference>
<dbReference type="InterPro" id="IPR000340">
    <property type="entry name" value="Dual-sp_phosphatase_cat-dom"/>
</dbReference>
<evidence type="ECO:0000256" key="14">
    <source>
        <dbReference type="SAM" id="MobiDB-lite"/>
    </source>
</evidence>
<evidence type="ECO:0000256" key="5">
    <source>
        <dbReference type="ARBA" id="ARBA00022695"/>
    </source>
</evidence>
<evidence type="ECO:0000256" key="8">
    <source>
        <dbReference type="ARBA" id="ARBA00023134"/>
    </source>
</evidence>
<feature type="region of interest" description="Disordered" evidence="14">
    <location>
        <begin position="1"/>
        <end position="40"/>
    </location>
</feature>
<dbReference type="InterPro" id="IPR013846">
    <property type="entry name" value="mRNA_cap_enzyme_C"/>
</dbReference>
<feature type="binding site" evidence="13">
    <location>
        <begin position="381"/>
        <end position="383"/>
    </location>
    <ligand>
        <name>GTP</name>
        <dbReference type="ChEBI" id="CHEBI:37565"/>
    </ligand>
</feature>
<keyword evidence="9" id="KW-0539">Nucleus</keyword>
<evidence type="ECO:0000256" key="13">
    <source>
        <dbReference type="PIRSR" id="PIRSR036958-3"/>
    </source>
</evidence>
<dbReference type="PANTHER" id="PTHR10367">
    <property type="entry name" value="MRNA-CAPPING ENZYME"/>
    <property type="match status" value="1"/>
</dbReference>
<feature type="binding site" evidence="13">
    <location>
        <position position="344"/>
    </location>
    <ligand>
        <name>GTP</name>
        <dbReference type="ChEBI" id="CHEBI:37565"/>
    </ligand>
</feature>
<dbReference type="InterPro" id="IPR012340">
    <property type="entry name" value="NA-bd_OB-fold"/>
</dbReference>
<name>A0A087SEG0_AUXPR</name>
<feature type="active site" description="Phosphocysteine intermediate" evidence="11">
    <location>
        <position position="164"/>
    </location>
</feature>
<dbReference type="InterPro" id="IPR051029">
    <property type="entry name" value="mRNA_Capping_Enz/RNA_Phosphat"/>
</dbReference>
<dbReference type="SUPFAM" id="SSF56091">
    <property type="entry name" value="DNA ligase/mRNA capping enzyme, catalytic domain"/>
    <property type="match status" value="1"/>
</dbReference>
<dbReference type="SUPFAM" id="SSF52799">
    <property type="entry name" value="(Phosphotyrosine protein) phosphatases II"/>
    <property type="match status" value="1"/>
</dbReference>
<keyword evidence="6 13" id="KW-0547">Nucleotide-binding</keyword>
<dbReference type="Gene3D" id="3.90.190.10">
    <property type="entry name" value="Protein tyrosine phosphatase superfamily"/>
    <property type="match status" value="1"/>
</dbReference>
<feature type="active site" description="N6-GMP-lysine intermediate" evidence="12">
    <location>
        <position position="324"/>
    </location>
</feature>
<dbReference type="GeneID" id="23612770"/>
<dbReference type="GO" id="GO:0005525">
    <property type="term" value="F:GTP binding"/>
    <property type="evidence" value="ECO:0007669"/>
    <property type="project" value="UniProtKB-KW"/>
</dbReference>
<feature type="region of interest" description="Disordered" evidence="14">
    <location>
        <begin position="235"/>
        <end position="264"/>
    </location>
</feature>
<dbReference type="InterPro" id="IPR001339">
    <property type="entry name" value="mRNA_cap_enzyme_adenylation"/>
</dbReference>
<dbReference type="InterPro" id="IPR000387">
    <property type="entry name" value="Tyr_Pase_dom"/>
</dbReference>
<evidence type="ECO:0000256" key="12">
    <source>
        <dbReference type="PIRSR" id="PIRSR036958-2"/>
    </source>
</evidence>
<sequence>MKRGLDGPAGPSKLARPEEVEDSAEARRQPDDIADEELGDYGIPSGWKQCPAQGQPISRFIPSKVPLGAHFDDYIPAAQRYNVDQAQERADAKGAALQARCATVIDLTRSTRYYDVRRWQELGVRYIKIPCRGRGQVPQPEAVNDFVWEVASQRAGQSTVLVHCTHGFNRTGEEGYMIVSYCVRMHHWTVEKALHAFALSRPPGIYKHYYIRQLYRYYHEAVPAAAVMPALPDWKAGDAPDSGDEGGEGENGAEAPPEHMEHDDVLGEEVSPAEAATVCGSIVEMIAGPAQDHRRAWFPGSQPVSLDRSNLELLRQRRYWVTWKADGTRYMLVILPSGTYLADRKLATRRVQMRWPLPAKPQAGVPQKAPVGPPHSLTILDGEMIVDDDLLSDRKQRRFLAYDLMALNGKSVVGLPWKERYDMIKRYVMDPRKLERHVIETKQWSFPYQYGEELFHVRRKEFWPLTQADKLLHDFIPNQVSHESDGLILQGYEDAYVPGTCQELLKWKFAHLNSVDFRLRWDPKTSTAGLELLETRAGGARPRGYHLLPGATIAFPGGEDPAALHQRIVEAAYDAEAGSWVYMRERRDKPTPNAYHVYESVARSIQDNIQEEELLESIAVALQLPLYERDRARQAAGVRAA</sequence>
<gene>
    <name evidence="16" type="ORF">F751_1379</name>
</gene>
<organism evidence="16 17">
    <name type="scientific">Auxenochlorella protothecoides</name>
    <name type="common">Green microalga</name>
    <name type="synonym">Chlorella protothecoides</name>
    <dbReference type="NCBI Taxonomy" id="3075"/>
    <lineage>
        <taxon>Eukaryota</taxon>
        <taxon>Viridiplantae</taxon>
        <taxon>Chlorophyta</taxon>
        <taxon>core chlorophytes</taxon>
        <taxon>Trebouxiophyceae</taxon>
        <taxon>Chlorellales</taxon>
        <taxon>Chlorellaceae</taxon>
        <taxon>Auxenochlorella</taxon>
    </lineage>
</organism>